<gene>
    <name evidence="2" type="ORF">BHU72_10585</name>
</gene>
<feature type="transmembrane region" description="Helical" evidence="1">
    <location>
        <begin position="98"/>
        <end position="122"/>
    </location>
</feature>
<dbReference type="AlphaFoldDB" id="A0A1E5L2I9"/>
<keyword evidence="1" id="KW-1133">Transmembrane helix</keyword>
<protein>
    <submittedName>
        <fullName evidence="2">Uncharacterized protein</fullName>
    </submittedName>
</protein>
<organism evidence="2 3">
    <name type="scientific">Desulfuribacillus stibiiarsenatis</name>
    <dbReference type="NCBI Taxonomy" id="1390249"/>
    <lineage>
        <taxon>Bacteria</taxon>
        <taxon>Bacillati</taxon>
        <taxon>Bacillota</taxon>
        <taxon>Desulfuribacillia</taxon>
        <taxon>Desulfuribacillales</taxon>
        <taxon>Desulfuribacillaceae</taxon>
        <taxon>Desulfuribacillus</taxon>
    </lineage>
</organism>
<feature type="transmembrane region" description="Helical" evidence="1">
    <location>
        <begin position="142"/>
        <end position="162"/>
    </location>
</feature>
<accession>A0A1E5L2I9</accession>
<feature type="transmembrane region" description="Helical" evidence="1">
    <location>
        <begin position="33"/>
        <end position="55"/>
    </location>
</feature>
<keyword evidence="1" id="KW-0472">Membrane</keyword>
<evidence type="ECO:0000313" key="2">
    <source>
        <dbReference type="EMBL" id="OEH84253.1"/>
    </source>
</evidence>
<proteinExistence type="predicted"/>
<evidence type="ECO:0000313" key="3">
    <source>
        <dbReference type="Proteomes" id="UP000095255"/>
    </source>
</evidence>
<keyword evidence="3" id="KW-1185">Reference proteome</keyword>
<sequence length="236" mass="26825">MKNILLDAALNDIRTIRDSIGDSKSASSQIYKFMLYLGIINLIYFTIITVGAITLDLYTYQIASNTSKLLTTFLYVAVFIYFMKIYKKERSGSNKYYFSFLCVFAGVTFLLPIMMLLIRIMLYYMPFSNEKIVESIVYLQNISMLSNILLFCTFIIICAVILRKIIMSSISAIIIFVYLVLSGVYNDIEFMISYSRLPTSISLVSLYYHIVISFGFIILAIILRNGCGAGCSNGNQ</sequence>
<feature type="transmembrane region" description="Helical" evidence="1">
    <location>
        <begin position="67"/>
        <end position="86"/>
    </location>
</feature>
<evidence type="ECO:0000256" key="1">
    <source>
        <dbReference type="SAM" id="Phobius"/>
    </source>
</evidence>
<feature type="transmembrane region" description="Helical" evidence="1">
    <location>
        <begin position="206"/>
        <end position="223"/>
    </location>
</feature>
<name>A0A1E5L2I9_9FIRM</name>
<dbReference type="EMBL" id="MJAT01000039">
    <property type="protein sequence ID" value="OEH84253.1"/>
    <property type="molecule type" value="Genomic_DNA"/>
</dbReference>
<reference evidence="2 3" key="1">
    <citation type="submission" date="2016-09" db="EMBL/GenBank/DDBJ databases">
        <title>Desulfuribacillus arsenicus sp. nov., an obligately anaerobic, dissimilatory arsenic- and antimonate-reducing bacterium isolated from anoxic sediments.</title>
        <authorList>
            <person name="Abin C.A."/>
            <person name="Hollibaugh J.T."/>
        </authorList>
    </citation>
    <scope>NUCLEOTIDE SEQUENCE [LARGE SCALE GENOMIC DNA]</scope>
    <source>
        <strain evidence="2 3">MLFW-2</strain>
    </source>
</reference>
<feature type="transmembrane region" description="Helical" evidence="1">
    <location>
        <begin position="169"/>
        <end position="186"/>
    </location>
</feature>
<dbReference type="Proteomes" id="UP000095255">
    <property type="component" value="Unassembled WGS sequence"/>
</dbReference>
<keyword evidence="1" id="KW-0812">Transmembrane</keyword>
<comment type="caution">
    <text evidence="2">The sequence shown here is derived from an EMBL/GenBank/DDBJ whole genome shotgun (WGS) entry which is preliminary data.</text>
</comment>